<evidence type="ECO:0000256" key="1">
    <source>
        <dbReference type="ARBA" id="ARBA00008007"/>
    </source>
</evidence>
<gene>
    <name evidence="2" type="ORF">A2628_02740</name>
</gene>
<accession>A0A1F7YG41</accession>
<comment type="caution">
    <text evidence="2">The sequence shown here is derived from an EMBL/GenBank/DDBJ whole genome shotgun (WGS) entry which is preliminary data.</text>
</comment>
<protein>
    <recommendedName>
        <fullName evidence="4">Phosphoribosyltransferase domain-containing protein</fullName>
    </recommendedName>
</protein>
<reference evidence="2 3" key="1">
    <citation type="journal article" date="2016" name="Nat. Commun.">
        <title>Thousands of microbial genomes shed light on interconnected biogeochemical processes in an aquifer system.</title>
        <authorList>
            <person name="Anantharaman K."/>
            <person name="Brown C.T."/>
            <person name="Hug L.A."/>
            <person name="Sharon I."/>
            <person name="Castelle C.J."/>
            <person name="Probst A.J."/>
            <person name="Thomas B.C."/>
            <person name="Singh A."/>
            <person name="Wilkins M.J."/>
            <person name="Karaoz U."/>
            <person name="Brodie E.L."/>
            <person name="Williams K.H."/>
            <person name="Hubbard S.S."/>
            <person name="Banfield J.F."/>
        </authorList>
    </citation>
    <scope>NUCLEOTIDE SEQUENCE [LARGE SCALE GENOMIC DNA]</scope>
</reference>
<dbReference type="CDD" id="cd06223">
    <property type="entry name" value="PRTases_typeI"/>
    <property type="match status" value="1"/>
</dbReference>
<sequence>MNLIDLVFPRKCLECGKTGSYICDCCLLKVGKPKPVCIQCEKASIDGMTHARCKRKLTIDYNYSGWKYGGVIRKGILKLKYNFAYELAEDLAEKFVSDLQNSSNILPREGILIPIPLHRLRQNWRGYNQSIEIGKLIAAKMDWKFIPDLLLRKKISRPQTELKEEERMDNIRNIFSFNPNYLLLSTFQARGLSRPEANYILFDDVMTTGSTLKEAGKVLKRHGANIVWGLTLAK</sequence>
<dbReference type="PANTHER" id="PTHR47505:SF1">
    <property type="entry name" value="DNA UTILIZATION PROTEIN YHGH"/>
    <property type="match status" value="1"/>
</dbReference>
<name>A0A1F7YG41_9BACT</name>
<evidence type="ECO:0000313" key="2">
    <source>
        <dbReference type="EMBL" id="OGM26232.1"/>
    </source>
</evidence>
<dbReference type="PANTHER" id="PTHR47505">
    <property type="entry name" value="DNA UTILIZATION PROTEIN YHGH"/>
    <property type="match status" value="1"/>
</dbReference>
<evidence type="ECO:0000313" key="3">
    <source>
        <dbReference type="Proteomes" id="UP000179221"/>
    </source>
</evidence>
<dbReference type="SUPFAM" id="SSF53271">
    <property type="entry name" value="PRTase-like"/>
    <property type="match status" value="1"/>
</dbReference>
<dbReference type="InterPro" id="IPR051910">
    <property type="entry name" value="ComF/GntX_DNA_util-trans"/>
</dbReference>
<comment type="similarity">
    <text evidence="1">Belongs to the ComF/GntX family.</text>
</comment>
<dbReference type="Proteomes" id="UP000179221">
    <property type="component" value="Unassembled WGS sequence"/>
</dbReference>
<dbReference type="AlphaFoldDB" id="A0A1F7YG41"/>
<dbReference type="EMBL" id="MGGL01000015">
    <property type="protein sequence ID" value="OGM26232.1"/>
    <property type="molecule type" value="Genomic_DNA"/>
</dbReference>
<evidence type="ECO:0008006" key="4">
    <source>
        <dbReference type="Google" id="ProtNLM"/>
    </source>
</evidence>
<dbReference type="InterPro" id="IPR000836">
    <property type="entry name" value="PRTase_dom"/>
</dbReference>
<dbReference type="InterPro" id="IPR029057">
    <property type="entry name" value="PRTase-like"/>
</dbReference>
<dbReference type="Gene3D" id="3.40.50.2020">
    <property type="match status" value="1"/>
</dbReference>
<organism evidence="2 3">
    <name type="scientific">Candidatus Woesebacteria bacterium RIFCSPHIGHO2_01_FULL_40_22</name>
    <dbReference type="NCBI Taxonomy" id="1802499"/>
    <lineage>
        <taxon>Bacteria</taxon>
        <taxon>Candidatus Woeseibacteriota</taxon>
    </lineage>
</organism>
<proteinExistence type="inferred from homology"/>